<dbReference type="Proteomes" id="UP001152320">
    <property type="component" value="Chromosome 19"/>
</dbReference>
<evidence type="ECO:0000313" key="1">
    <source>
        <dbReference type="EMBL" id="KAJ8023978.1"/>
    </source>
</evidence>
<gene>
    <name evidence="1" type="ORF">HOLleu_36572</name>
</gene>
<name>A0A9Q0YJY4_HOLLE</name>
<sequence length="152" mass="17476">MSNMQNLPMIGLTTIEDVIAKSPPFLKVEDPWLPESYRTWTHNPTDVTVCISSYKNEKRFAGSLGRIQILESIEELDVFTEALLWRPLLLDVKLALDNSQAHYLVTVNTSHPVIKSQLLKALNQARHLLQEGRNFVIKVRKTHLFSFLHDKL</sequence>
<evidence type="ECO:0000313" key="2">
    <source>
        <dbReference type="Proteomes" id="UP001152320"/>
    </source>
</evidence>
<organism evidence="1 2">
    <name type="scientific">Holothuria leucospilota</name>
    <name type="common">Black long sea cucumber</name>
    <name type="synonym">Mertensiothuria leucospilota</name>
    <dbReference type="NCBI Taxonomy" id="206669"/>
    <lineage>
        <taxon>Eukaryota</taxon>
        <taxon>Metazoa</taxon>
        <taxon>Echinodermata</taxon>
        <taxon>Eleutherozoa</taxon>
        <taxon>Echinozoa</taxon>
        <taxon>Holothuroidea</taxon>
        <taxon>Aspidochirotacea</taxon>
        <taxon>Aspidochirotida</taxon>
        <taxon>Holothuriidae</taxon>
        <taxon>Holothuria</taxon>
    </lineage>
</organism>
<reference evidence="1" key="1">
    <citation type="submission" date="2021-10" db="EMBL/GenBank/DDBJ databases">
        <title>Tropical sea cucumber genome reveals ecological adaptation and Cuvierian tubules defense mechanism.</title>
        <authorList>
            <person name="Chen T."/>
        </authorList>
    </citation>
    <scope>NUCLEOTIDE SEQUENCE</scope>
    <source>
        <strain evidence="1">Nanhai2018</strain>
        <tissue evidence="1">Muscle</tissue>
    </source>
</reference>
<comment type="caution">
    <text evidence="1">The sequence shown here is derived from an EMBL/GenBank/DDBJ whole genome shotgun (WGS) entry which is preliminary data.</text>
</comment>
<dbReference type="EMBL" id="JAIZAY010000019">
    <property type="protein sequence ID" value="KAJ8023978.1"/>
    <property type="molecule type" value="Genomic_DNA"/>
</dbReference>
<protein>
    <submittedName>
        <fullName evidence="1">Uncharacterized protein</fullName>
    </submittedName>
</protein>
<accession>A0A9Q0YJY4</accession>
<proteinExistence type="predicted"/>
<keyword evidence="2" id="KW-1185">Reference proteome</keyword>
<dbReference type="OrthoDB" id="6264873at2759"/>
<dbReference type="AlphaFoldDB" id="A0A9Q0YJY4"/>